<protein>
    <submittedName>
        <fullName evidence="1">9076_t:CDS:1</fullName>
    </submittedName>
</protein>
<evidence type="ECO:0000313" key="1">
    <source>
        <dbReference type="EMBL" id="CAG8603391.1"/>
    </source>
</evidence>
<accession>A0A9N9GF72</accession>
<reference evidence="1" key="1">
    <citation type="submission" date="2021-06" db="EMBL/GenBank/DDBJ databases">
        <authorList>
            <person name="Kallberg Y."/>
            <person name="Tangrot J."/>
            <person name="Rosling A."/>
        </authorList>
    </citation>
    <scope>NUCLEOTIDE SEQUENCE</scope>
    <source>
        <strain evidence="1">FL966</strain>
    </source>
</reference>
<gene>
    <name evidence="1" type="ORF">CPELLU_LOCUS7104</name>
</gene>
<dbReference type="AlphaFoldDB" id="A0A9N9GF72"/>
<dbReference type="OrthoDB" id="2415320at2759"/>
<comment type="caution">
    <text evidence="1">The sequence shown here is derived from an EMBL/GenBank/DDBJ whole genome shotgun (WGS) entry which is preliminary data.</text>
</comment>
<proteinExistence type="predicted"/>
<dbReference type="Proteomes" id="UP000789759">
    <property type="component" value="Unassembled WGS sequence"/>
</dbReference>
<dbReference type="EMBL" id="CAJVQA010004649">
    <property type="protein sequence ID" value="CAG8603391.1"/>
    <property type="molecule type" value="Genomic_DNA"/>
</dbReference>
<keyword evidence="2" id="KW-1185">Reference proteome</keyword>
<name>A0A9N9GF72_9GLOM</name>
<sequence length="299" mass="33995">MPKDSLCKNTGPCVVCGKNDLAEKFRRLTPNLFYKALQSLTALNLKVVLSLYDQLCHKHYTKLVIFDRHFSPKEKQSANSENSDKQSKVKNCKKNVKKRPFSTIQSTLGQNKRFAAFGRESGKALSLLIMQHQLVTENKKPLAHVHSIQLDVNDESVKLNYQPFNKAKEFSKIDAIIRACDESLLFCDGYRKVGIGTFNIDNVVSNQLNNNISFEYSNNKQLEIQNSAFRSIKSILNILVPIWKQSSSPILILGDTIKLKLGGDSHNEKYEILVKVGHIFVHELLDLKNNGFFDHDSIR</sequence>
<organism evidence="1 2">
    <name type="scientific">Cetraspora pellucida</name>
    <dbReference type="NCBI Taxonomy" id="1433469"/>
    <lineage>
        <taxon>Eukaryota</taxon>
        <taxon>Fungi</taxon>
        <taxon>Fungi incertae sedis</taxon>
        <taxon>Mucoromycota</taxon>
        <taxon>Glomeromycotina</taxon>
        <taxon>Glomeromycetes</taxon>
        <taxon>Diversisporales</taxon>
        <taxon>Gigasporaceae</taxon>
        <taxon>Cetraspora</taxon>
    </lineage>
</organism>
<evidence type="ECO:0000313" key="2">
    <source>
        <dbReference type="Proteomes" id="UP000789759"/>
    </source>
</evidence>